<dbReference type="PANTHER" id="PTHR43174">
    <property type="entry name" value="UDP-N-ACETYLGLUCOSAMINE 2-EPIMERASE"/>
    <property type="match status" value="1"/>
</dbReference>
<evidence type="ECO:0000313" key="3">
    <source>
        <dbReference type="EMBL" id="MCS7479113.1"/>
    </source>
</evidence>
<keyword evidence="4" id="KW-1185">Reference proteome</keyword>
<comment type="caution">
    <text evidence="3">The sequence shown here is derived from an EMBL/GenBank/DDBJ whole genome shotgun (WGS) entry which is preliminary data.</text>
</comment>
<feature type="domain" description="UDP-N-acetylglucosamine 2-epimerase" evidence="2">
    <location>
        <begin position="33"/>
        <end position="308"/>
    </location>
</feature>
<keyword evidence="1" id="KW-0413">Isomerase</keyword>
<dbReference type="GO" id="GO:0016853">
    <property type="term" value="F:isomerase activity"/>
    <property type="evidence" value="ECO:0007669"/>
    <property type="project" value="UniProtKB-KW"/>
</dbReference>
<dbReference type="RefSeq" id="WP_259624620.1">
    <property type="nucleotide sequence ID" value="NZ_JANYMP010000009.1"/>
</dbReference>
<evidence type="ECO:0000259" key="2">
    <source>
        <dbReference type="Pfam" id="PF02350"/>
    </source>
</evidence>
<protein>
    <submittedName>
        <fullName evidence="3">UDP-N-acetyl glucosamine 2-epimerase</fullName>
    </submittedName>
</protein>
<sequence>MTKPSTVLVLAGIRSQYIKVAALQRVTNVRTSSEWTYVDVGQHYDDELAGQYVAEYDIRFASQLQCGRPDLMPTEVLGRMIVALEGEIAQRAPCVVMVLGDANCTLAGVLAATNLGVPVVHLEAGVRTHAPTTEERNRVVIDAVSGLHLAASTADLQNLVDERRGATARFVGDVVQDLVRPLAESVPVSGEPYCVLTMHRAENTADSSALEFVCSRLQEVGLPVYLLGHPRVLRMLTTRGVRLAGEVEVLPSTSHARLVELLAGAAVVVTDSGALQREAYYVGTRAVVLQEAPFWPSLVRAGYNLAVRPFSLTPQMVREAMEPFTGTFYDFGTPPVVDKVVESVEEWVDGFRAR</sequence>
<dbReference type="Pfam" id="PF02350">
    <property type="entry name" value="Epimerase_2"/>
    <property type="match status" value="1"/>
</dbReference>
<dbReference type="InterPro" id="IPR029767">
    <property type="entry name" value="WecB-like"/>
</dbReference>
<evidence type="ECO:0000313" key="4">
    <source>
        <dbReference type="Proteomes" id="UP001141259"/>
    </source>
</evidence>
<organism evidence="3 4">
    <name type="scientific">Umezawaea endophytica</name>
    <dbReference type="NCBI Taxonomy" id="1654476"/>
    <lineage>
        <taxon>Bacteria</taxon>
        <taxon>Bacillati</taxon>
        <taxon>Actinomycetota</taxon>
        <taxon>Actinomycetes</taxon>
        <taxon>Pseudonocardiales</taxon>
        <taxon>Pseudonocardiaceae</taxon>
        <taxon>Umezawaea</taxon>
    </lineage>
</organism>
<dbReference type="InterPro" id="IPR003331">
    <property type="entry name" value="UDP_GlcNAc_Epimerase_2_dom"/>
</dbReference>
<accession>A0A9X3A2I8</accession>
<reference evidence="3" key="1">
    <citation type="submission" date="2022-08" db="EMBL/GenBank/DDBJ databases">
        <authorList>
            <person name="Tistechok S."/>
            <person name="Samborskyy M."/>
            <person name="Roman I."/>
        </authorList>
    </citation>
    <scope>NUCLEOTIDE SEQUENCE</scope>
    <source>
        <strain evidence="3">DSM 103496</strain>
    </source>
</reference>
<name>A0A9X3A2I8_9PSEU</name>
<gene>
    <name evidence="3" type="ORF">NZH93_19810</name>
</gene>
<dbReference type="EMBL" id="JANYMP010000009">
    <property type="protein sequence ID" value="MCS7479113.1"/>
    <property type="molecule type" value="Genomic_DNA"/>
</dbReference>
<dbReference type="SUPFAM" id="SSF53756">
    <property type="entry name" value="UDP-Glycosyltransferase/glycogen phosphorylase"/>
    <property type="match status" value="1"/>
</dbReference>
<proteinExistence type="inferred from homology"/>
<dbReference type="PANTHER" id="PTHR43174:SF1">
    <property type="entry name" value="UDP-N-ACETYLGLUCOSAMINE 2-EPIMERASE"/>
    <property type="match status" value="1"/>
</dbReference>
<dbReference type="Proteomes" id="UP001141259">
    <property type="component" value="Unassembled WGS sequence"/>
</dbReference>
<dbReference type="AlphaFoldDB" id="A0A9X3A2I8"/>
<comment type="similarity">
    <text evidence="1">Belongs to the UDP-N-acetylglucosamine 2-epimerase family.</text>
</comment>
<evidence type="ECO:0000256" key="1">
    <source>
        <dbReference type="RuleBase" id="RU003513"/>
    </source>
</evidence>
<dbReference type="Gene3D" id="3.40.50.2000">
    <property type="entry name" value="Glycogen Phosphorylase B"/>
    <property type="match status" value="2"/>
</dbReference>